<evidence type="ECO:0000256" key="9">
    <source>
        <dbReference type="ARBA" id="ARBA00023316"/>
    </source>
</evidence>
<feature type="binding site" evidence="10">
    <location>
        <begin position="132"/>
        <end position="138"/>
    </location>
    <ligand>
        <name>ATP</name>
        <dbReference type="ChEBI" id="CHEBI:30616"/>
    </ligand>
</feature>
<keyword evidence="9 10" id="KW-0961">Cell wall biogenesis/degradation</keyword>
<evidence type="ECO:0000256" key="4">
    <source>
        <dbReference type="ARBA" id="ARBA00022741"/>
    </source>
</evidence>
<dbReference type="InterPro" id="IPR035911">
    <property type="entry name" value="MurE/MurF_N"/>
</dbReference>
<evidence type="ECO:0000256" key="3">
    <source>
        <dbReference type="ARBA" id="ARBA00022618"/>
    </source>
</evidence>
<dbReference type="NCBIfam" id="TIGR01143">
    <property type="entry name" value="murF"/>
    <property type="match status" value="1"/>
</dbReference>
<dbReference type="GO" id="GO:0071555">
    <property type="term" value="P:cell wall organization"/>
    <property type="evidence" value="ECO:0007669"/>
    <property type="project" value="UniProtKB-KW"/>
</dbReference>
<dbReference type="PANTHER" id="PTHR43024:SF1">
    <property type="entry name" value="UDP-N-ACETYLMURAMOYL-TRIPEPTIDE--D-ALANYL-D-ALANINE LIGASE"/>
    <property type="match status" value="1"/>
</dbReference>
<evidence type="ECO:0000259" key="12">
    <source>
        <dbReference type="Pfam" id="PF01225"/>
    </source>
</evidence>
<dbReference type="AlphaFoldDB" id="A0A285VD12"/>
<dbReference type="InterPro" id="IPR013221">
    <property type="entry name" value="Mur_ligase_cen"/>
</dbReference>
<dbReference type="SUPFAM" id="SSF63418">
    <property type="entry name" value="MurE/MurF N-terminal domain"/>
    <property type="match status" value="1"/>
</dbReference>
<evidence type="ECO:0000256" key="1">
    <source>
        <dbReference type="ARBA" id="ARBA00022490"/>
    </source>
</evidence>
<comment type="subcellular location">
    <subcellularLocation>
        <location evidence="10 11">Cytoplasm</location>
    </subcellularLocation>
</comment>
<feature type="domain" description="Mur ligase central" evidence="14">
    <location>
        <begin position="130"/>
        <end position="321"/>
    </location>
</feature>
<evidence type="ECO:0000256" key="5">
    <source>
        <dbReference type="ARBA" id="ARBA00022840"/>
    </source>
</evidence>
<keyword evidence="3 10" id="KW-0132">Cell division</keyword>
<dbReference type="GO" id="GO:0051301">
    <property type="term" value="P:cell division"/>
    <property type="evidence" value="ECO:0007669"/>
    <property type="project" value="UniProtKB-KW"/>
</dbReference>
<evidence type="ECO:0000313" key="16">
    <source>
        <dbReference type="Proteomes" id="UP000219688"/>
    </source>
</evidence>
<dbReference type="Proteomes" id="UP000219688">
    <property type="component" value="Unassembled WGS sequence"/>
</dbReference>
<organism evidence="15 16">
    <name type="scientific">Ornithinimicrobium cerasi</name>
    <dbReference type="NCBI Taxonomy" id="2248773"/>
    <lineage>
        <taxon>Bacteria</taxon>
        <taxon>Bacillati</taxon>
        <taxon>Actinomycetota</taxon>
        <taxon>Actinomycetes</taxon>
        <taxon>Micrococcales</taxon>
        <taxon>Ornithinimicrobiaceae</taxon>
        <taxon>Ornithinimicrobium</taxon>
    </lineage>
</organism>
<dbReference type="GO" id="GO:0047480">
    <property type="term" value="F:UDP-N-acetylmuramoyl-tripeptide-D-alanyl-D-alanine ligase activity"/>
    <property type="evidence" value="ECO:0007669"/>
    <property type="project" value="UniProtKB-UniRule"/>
</dbReference>
<proteinExistence type="inferred from homology"/>
<keyword evidence="8 10" id="KW-0131">Cell cycle</keyword>
<name>A0A285VD12_9MICO</name>
<protein>
    <recommendedName>
        <fullName evidence="10 11">UDP-N-acetylmuramoyl-tripeptide--D-alanyl-D-alanine ligase</fullName>
        <ecNumber evidence="10 11">6.3.2.10</ecNumber>
    </recommendedName>
    <alternativeName>
        <fullName evidence="10">D-alanyl-D-alanine-adding enzyme</fullName>
    </alternativeName>
</protein>
<dbReference type="InterPro" id="IPR004101">
    <property type="entry name" value="Mur_ligase_C"/>
</dbReference>
<evidence type="ECO:0000256" key="8">
    <source>
        <dbReference type="ARBA" id="ARBA00023306"/>
    </source>
</evidence>
<dbReference type="InterPro" id="IPR036615">
    <property type="entry name" value="Mur_ligase_C_dom_sf"/>
</dbReference>
<evidence type="ECO:0000256" key="10">
    <source>
        <dbReference type="HAMAP-Rule" id="MF_02019"/>
    </source>
</evidence>
<dbReference type="InterPro" id="IPR000713">
    <property type="entry name" value="Mur_ligase_N"/>
</dbReference>
<dbReference type="GO" id="GO:0009252">
    <property type="term" value="P:peptidoglycan biosynthetic process"/>
    <property type="evidence" value="ECO:0007669"/>
    <property type="project" value="UniProtKB-UniRule"/>
</dbReference>
<comment type="function">
    <text evidence="10 11">Involved in cell wall formation. Catalyzes the final step in the synthesis of UDP-N-acetylmuramoyl-pentapeptide, the precursor of murein.</text>
</comment>
<evidence type="ECO:0000259" key="14">
    <source>
        <dbReference type="Pfam" id="PF08245"/>
    </source>
</evidence>
<dbReference type="SUPFAM" id="SSF53244">
    <property type="entry name" value="MurD-like peptide ligases, peptide-binding domain"/>
    <property type="match status" value="1"/>
</dbReference>
<dbReference type="InterPro" id="IPR051046">
    <property type="entry name" value="MurCDEF_CellWall_CoF430Synth"/>
</dbReference>
<dbReference type="RefSeq" id="WP_097186566.1">
    <property type="nucleotide sequence ID" value="NZ_OBQK01000001.1"/>
</dbReference>
<comment type="catalytic activity">
    <reaction evidence="10 11">
        <text>D-alanyl-D-alanine + UDP-N-acetyl-alpha-D-muramoyl-L-alanyl-gamma-D-glutamyl-meso-2,6-diaminopimelate + ATP = UDP-N-acetyl-alpha-D-muramoyl-L-alanyl-gamma-D-glutamyl-meso-2,6-diaminopimeloyl-D-alanyl-D-alanine + ADP + phosphate + H(+)</text>
        <dbReference type="Rhea" id="RHEA:28374"/>
        <dbReference type="ChEBI" id="CHEBI:15378"/>
        <dbReference type="ChEBI" id="CHEBI:30616"/>
        <dbReference type="ChEBI" id="CHEBI:43474"/>
        <dbReference type="ChEBI" id="CHEBI:57822"/>
        <dbReference type="ChEBI" id="CHEBI:61386"/>
        <dbReference type="ChEBI" id="CHEBI:83905"/>
        <dbReference type="ChEBI" id="CHEBI:456216"/>
        <dbReference type="EC" id="6.3.2.10"/>
    </reaction>
</comment>
<gene>
    <name evidence="10" type="primary">murF</name>
    <name evidence="15" type="ORF">SAMN05421879_101364</name>
</gene>
<evidence type="ECO:0000256" key="2">
    <source>
        <dbReference type="ARBA" id="ARBA00022598"/>
    </source>
</evidence>
<dbReference type="PANTHER" id="PTHR43024">
    <property type="entry name" value="UDP-N-ACETYLMURAMOYL-TRIPEPTIDE--D-ALANYL-D-ALANINE LIGASE"/>
    <property type="match status" value="1"/>
</dbReference>
<keyword evidence="4 10" id="KW-0547">Nucleotide-binding</keyword>
<evidence type="ECO:0000259" key="13">
    <source>
        <dbReference type="Pfam" id="PF02875"/>
    </source>
</evidence>
<keyword evidence="6 10" id="KW-0133">Cell shape</keyword>
<keyword evidence="16" id="KW-1185">Reference proteome</keyword>
<dbReference type="GO" id="GO:0005524">
    <property type="term" value="F:ATP binding"/>
    <property type="evidence" value="ECO:0007669"/>
    <property type="project" value="UniProtKB-UniRule"/>
</dbReference>
<dbReference type="Pfam" id="PF01225">
    <property type="entry name" value="Mur_ligase"/>
    <property type="match status" value="1"/>
</dbReference>
<dbReference type="Pfam" id="PF08245">
    <property type="entry name" value="Mur_ligase_M"/>
    <property type="match status" value="1"/>
</dbReference>
<keyword evidence="2 10" id="KW-0436">Ligase</keyword>
<evidence type="ECO:0000256" key="7">
    <source>
        <dbReference type="ARBA" id="ARBA00022984"/>
    </source>
</evidence>
<accession>A0A285VD12</accession>
<dbReference type="Gene3D" id="3.40.1190.10">
    <property type="entry name" value="Mur-like, catalytic domain"/>
    <property type="match status" value="1"/>
</dbReference>
<keyword evidence="7 10" id="KW-0573">Peptidoglycan synthesis</keyword>
<evidence type="ECO:0000256" key="6">
    <source>
        <dbReference type="ARBA" id="ARBA00022960"/>
    </source>
</evidence>
<comment type="pathway">
    <text evidence="10 11">Cell wall biogenesis; peptidoglycan biosynthesis.</text>
</comment>
<feature type="domain" description="Mur ligase C-terminal" evidence="13">
    <location>
        <begin position="345"/>
        <end position="470"/>
    </location>
</feature>
<feature type="domain" description="Mur ligase N-terminal catalytic" evidence="12">
    <location>
        <begin position="33"/>
        <end position="78"/>
    </location>
</feature>
<evidence type="ECO:0000313" key="15">
    <source>
        <dbReference type="EMBL" id="SOC51950.1"/>
    </source>
</evidence>
<dbReference type="GO" id="GO:0008766">
    <property type="term" value="F:UDP-N-acetylmuramoylalanyl-D-glutamyl-2,6-diaminopimelate-D-alanyl-D-alanine ligase activity"/>
    <property type="evidence" value="ECO:0007669"/>
    <property type="project" value="RHEA"/>
</dbReference>
<dbReference type="Pfam" id="PF02875">
    <property type="entry name" value="Mur_ligase_C"/>
    <property type="match status" value="1"/>
</dbReference>
<dbReference type="Gene3D" id="3.90.190.20">
    <property type="entry name" value="Mur ligase, C-terminal domain"/>
    <property type="match status" value="1"/>
</dbReference>
<dbReference type="GO" id="GO:0008360">
    <property type="term" value="P:regulation of cell shape"/>
    <property type="evidence" value="ECO:0007669"/>
    <property type="project" value="UniProtKB-KW"/>
</dbReference>
<dbReference type="SUPFAM" id="SSF53623">
    <property type="entry name" value="MurD-like peptide ligases, catalytic domain"/>
    <property type="match status" value="1"/>
</dbReference>
<dbReference type="InterPro" id="IPR005863">
    <property type="entry name" value="UDP-N-AcMur_synth"/>
</dbReference>
<keyword evidence="5 10" id="KW-0067">ATP-binding</keyword>
<dbReference type="Gene3D" id="3.40.1390.10">
    <property type="entry name" value="MurE/MurF, N-terminal domain"/>
    <property type="match status" value="1"/>
</dbReference>
<sequence length="486" mass="50083">MIPLTLREIAQVTGGRVHPDTPEAGRATVTAAVVTDSREVVPGGLYVARRGDSADGHDFLDAAAANGAVAALTNRESAALPCVVVEEDPARLSSRPDRPPYDAVTRAFGALAREVHDRCDARGGLHTVAVTGSSGKTSTKDLMAQVLAELGPTLAPEASYNSEVGLPLTVCRLTEDTAYLVAEMGASGAGHIDHLTQIAPPTVSVVLNVGSAHLGEFGSREAIAQAKSEIVAALPAGGLAVLNADDPAVAAMAAVAERVGARVVTVGRADHAQVRAEQVTLDDRGRASFLLRGGGGVTEQVTLRLAGEHHVGNALAVAAVAAEWGMPWHQVASALTRAEPRSRARMEVTEREDGVTVVNDAYNANPESMRAALHALAAMRRSQGRTVAAIGGMLELGPGSDDEHAAVGRTAAELGVDELVAVGPLAEPAATAYLEAGGDVATTVTDRHEARTHLEATLRDGDVVLLKSSRDSGLRLLGDELAGVDA</sequence>
<keyword evidence="1 10" id="KW-0963">Cytoplasm</keyword>
<dbReference type="EC" id="6.3.2.10" evidence="10 11"/>
<dbReference type="HAMAP" id="MF_02019">
    <property type="entry name" value="MurF"/>
    <property type="match status" value="1"/>
</dbReference>
<dbReference type="GO" id="GO:0005737">
    <property type="term" value="C:cytoplasm"/>
    <property type="evidence" value="ECO:0007669"/>
    <property type="project" value="UniProtKB-SubCell"/>
</dbReference>
<reference evidence="16" key="1">
    <citation type="submission" date="2017-08" db="EMBL/GenBank/DDBJ databases">
        <authorList>
            <person name="Varghese N."/>
            <person name="Submissions S."/>
        </authorList>
    </citation>
    <scope>NUCLEOTIDE SEQUENCE [LARGE SCALE GENOMIC DNA]</scope>
    <source>
        <strain evidence="16">USBA17B2</strain>
    </source>
</reference>
<dbReference type="InterPro" id="IPR036565">
    <property type="entry name" value="Mur-like_cat_sf"/>
</dbReference>
<dbReference type="EMBL" id="OBQK01000001">
    <property type="protein sequence ID" value="SOC51950.1"/>
    <property type="molecule type" value="Genomic_DNA"/>
</dbReference>
<comment type="similarity">
    <text evidence="10">Belongs to the MurCDEF family. MurF subfamily.</text>
</comment>
<evidence type="ECO:0000256" key="11">
    <source>
        <dbReference type="RuleBase" id="RU004136"/>
    </source>
</evidence>
<dbReference type="UniPathway" id="UPA00219"/>